<protein>
    <submittedName>
        <fullName evidence="4">TatD family hydrolase</fullName>
    </submittedName>
</protein>
<dbReference type="Gene3D" id="3.20.20.140">
    <property type="entry name" value="Metal-dependent hydrolases"/>
    <property type="match status" value="1"/>
</dbReference>
<proteinExistence type="inferred from homology"/>
<comment type="caution">
    <text evidence="4">The sequence shown here is derived from an EMBL/GenBank/DDBJ whole genome shotgun (WGS) entry which is preliminary data.</text>
</comment>
<dbReference type="InterPro" id="IPR032466">
    <property type="entry name" value="Metal_Hydrolase"/>
</dbReference>
<evidence type="ECO:0000256" key="1">
    <source>
        <dbReference type="ARBA" id="ARBA00009275"/>
    </source>
</evidence>
<keyword evidence="3 4" id="KW-0378">Hydrolase</keyword>
<evidence type="ECO:0000313" key="5">
    <source>
        <dbReference type="Proteomes" id="UP000050356"/>
    </source>
</evidence>
<dbReference type="NCBIfam" id="TIGR00010">
    <property type="entry name" value="YchF/TatD family DNA exonuclease"/>
    <property type="match status" value="1"/>
</dbReference>
<evidence type="ECO:0000313" key="4">
    <source>
        <dbReference type="EMBL" id="KPW80694.1"/>
    </source>
</evidence>
<dbReference type="InterPro" id="IPR015991">
    <property type="entry name" value="TatD/YcfH-like"/>
</dbReference>
<evidence type="ECO:0000256" key="3">
    <source>
        <dbReference type="ARBA" id="ARBA00022801"/>
    </source>
</evidence>
<dbReference type="FunFam" id="3.20.20.140:FF:000005">
    <property type="entry name" value="TatD family hydrolase"/>
    <property type="match status" value="1"/>
</dbReference>
<dbReference type="GO" id="GO:0016788">
    <property type="term" value="F:hydrolase activity, acting on ester bonds"/>
    <property type="evidence" value="ECO:0007669"/>
    <property type="project" value="InterPro"/>
</dbReference>
<dbReference type="Proteomes" id="UP000050356">
    <property type="component" value="Unassembled WGS sequence"/>
</dbReference>
<dbReference type="AlphaFoldDB" id="A0A0N8R0B1"/>
<name>A0A0N8R0B1_PSESX</name>
<dbReference type="CDD" id="cd01310">
    <property type="entry name" value="TatD_DNAse"/>
    <property type="match status" value="1"/>
</dbReference>
<dbReference type="InterPro" id="IPR018228">
    <property type="entry name" value="DNase_TatD-rel_CS"/>
</dbReference>
<dbReference type="GO" id="GO:0046872">
    <property type="term" value="F:metal ion binding"/>
    <property type="evidence" value="ECO:0007669"/>
    <property type="project" value="UniProtKB-KW"/>
</dbReference>
<dbReference type="Pfam" id="PF01026">
    <property type="entry name" value="TatD_DNase"/>
    <property type="match status" value="1"/>
</dbReference>
<dbReference type="PROSITE" id="PS01137">
    <property type="entry name" value="TATD_1"/>
    <property type="match status" value="1"/>
</dbReference>
<dbReference type="SUPFAM" id="SSF51556">
    <property type="entry name" value="Metallo-dependent hydrolases"/>
    <property type="match status" value="1"/>
</dbReference>
<keyword evidence="2" id="KW-0479">Metal-binding</keyword>
<comment type="similarity">
    <text evidence="1">Belongs to the metallo-dependent hydrolases superfamily. TatD-type hydrolase family.</text>
</comment>
<dbReference type="GO" id="GO:0004536">
    <property type="term" value="F:DNA nuclease activity"/>
    <property type="evidence" value="ECO:0007669"/>
    <property type="project" value="InterPro"/>
</dbReference>
<reference evidence="4 5" key="1">
    <citation type="submission" date="2015-09" db="EMBL/GenBank/DDBJ databases">
        <title>Genome announcement of multiple Pseudomonas syringae strains.</title>
        <authorList>
            <person name="Thakur S."/>
            <person name="Wang P.W."/>
            <person name="Gong Y."/>
            <person name="Weir B.S."/>
            <person name="Guttman D.S."/>
        </authorList>
    </citation>
    <scope>NUCLEOTIDE SEQUENCE [LARGE SCALE GENOMIC DNA]</scope>
    <source>
        <strain evidence="4 5">ICMP17524</strain>
    </source>
</reference>
<dbReference type="PANTHER" id="PTHR46124:SF3">
    <property type="entry name" value="HYDROLASE"/>
    <property type="match status" value="1"/>
</dbReference>
<dbReference type="PATRIC" id="fig|264451.4.peg.1734"/>
<dbReference type="EMBL" id="LJQA01000882">
    <property type="protein sequence ID" value="KPW80694.1"/>
    <property type="molecule type" value="Genomic_DNA"/>
</dbReference>
<dbReference type="PANTHER" id="PTHR46124">
    <property type="entry name" value="D-AMINOACYL-TRNA DEACYLASE"/>
    <property type="match status" value="1"/>
</dbReference>
<accession>A0A0N8R0B1</accession>
<dbReference type="InterPro" id="IPR001130">
    <property type="entry name" value="TatD-like"/>
</dbReference>
<dbReference type="GO" id="GO:0005829">
    <property type="term" value="C:cytosol"/>
    <property type="evidence" value="ECO:0007669"/>
    <property type="project" value="TreeGrafter"/>
</dbReference>
<evidence type="ECO:0000256" key="2">
    <source>
        <dbReference type="ARBA" id="ARBA00022723"/>
    </source>
</evidence>
<sequence>MWPAFDDRDATASGAFSRCADNHVLCAAARRVRCAAKSGTAIDSIAPGHLRRYTTAGLPAVARQCHGPAASADRRHGIATSPGRYREGYLSAWRPCHCTRLQATYSRGVNVTLIDTHTHLDFADFDADRAQVLDSCLSLGVQRIVVLGVYQRNWQRLWELTEANPALHAAFGLHPVYIDEHRTEHLNELADWLTRLQGHPQLCAVGEIGLDYYVEHPDKPRQQKLFEAQLQLASDFNLPALLHVRRSHADVIAALKHHKLKRSGIVHAFAGSREEAREYIKLGFKLGLGGAATWPQALRMHRVIAELPLDSVVLETDSPDMAPAMHPYTRNSPQHLPDICQALADLMKIPSERLAQASTENACELFGWPRTASA</sequence>
<organism evidence="4 5">
    <name type="scientific">Pseudomonas syringae pv. cerasicola</name>
    <dbReference type="NCBI Taxonomy" id="264451"/>
    <lineage>
        <taxon>Bacteria</taxon>
        <taxon>Pseudomonadati</taxon>
        <taxon>Pseudomonadota</taxon>
        <taxon>Gammaproteobacteria</taxon>
        <taxon>Pseudomonadales</taxon>
        <taxon>Pseudomonadaceae</taxon>
        <taxon>Pseudomonas</taxon>
        <taxon>Pseudomonas syringae</taxon>
    </lineage>
</organism>
<gene>
    <name evidence="4" type="ORF">ALO50_04362</name>
</gene>